<dbReference type="AlphaFoldDB" id="A0A194VP64"/>
<dbReference type="GO" id="GO:0045944">
    <property type="term" value="P:positive regulation of transcription by RNA polymerase II"/>
    <property type="evidence" value="ECO:0007669"/>
    <property type="project" value="TreeGrafter"/>
</dbReference>
<keyword evidence="7" id="KW-0539">Nucleus</keyword>
<organism evidence="11 12">
    <name type="scientific">Cytospora mali</name>
    <name type="common">Apple Valsa canker fungus</name>
    <name type="synonym">Valsa mali</name>
    <dbReference type="NCBI Taxonomy" id="578113"/>
    <lineage>
        <taxon>Eukaryota</taxon>
        <taxon>Fungi</taxon>
        <taxon>Dikarya</taxon>
        <taxon>Ascomycota</taxon>
        <taxon>Pezizomycotina</taxon>
        <taxon>Sordariomycetes</taxon>
        <taxon>Sordariomycetidae</taxon>
        <taxon>Diaporthales</taxon>
        <taxon>Cytosporaceae</taxon>
        <taxon>Cytospora</taxon>
    </lineage>
</organism>
<dbReference type="PANTHER" id="PTHR47782">
    <property type="entry name" value="ZN(II)2CYS6 TRANSCRIPTION FACTOR (EUROFUNG)-RELATED"/>
    <property type="match status" value="1"/>
</dbReference>
<dbReference type="InterPro" id="IPR052202">
    <property type="entry name" value="Yeast_MetPath_Reg"/>
</dbReference>
<evidence type="ECO:0000256" key="3">
    <source>
        <dbReference type="ARBA" id="ARBA00022833"/>
    </source>
</evidence>
<evidence type="ECO:0000256" key="6">
    <source>
        <dbReference type="ARBA" id="ARBA00023163"/>
    </source>
</evidence>
<dbReference type="GO" id="GO:0043565">
    <property type="term" value="F:sequence-specific DNA binding"/>
    <property type="evidence" value="ECO:0007669"/>
    <property type="project" value="TreeGrafter"/>
</dbReference>
<feature type="region of interest" description="Disordered" evidence="8">
    <location>
        <begin position="103"/>
        <end position="136"/>
    </location>
</feature>
<feature type="transmembrane region" description="Helical" evidence="9">
    <location>
        <begin position="567"/>
        <end position="590"/>
    </location>
</feature>
<evidence type="ECO:0000259" key="10">
    <source>
        <dbReference type="PROSITE" id="PS50048"/>
    </source>
</evidence>
<dbReference type="GO" id="GO:0008270">
    <property type="term" value="F:zinc ion binding"/>
    <property type="evidence" value="ECO:0007669"/>
    <property type="project" value="InterPro"/>
</dbReference>
<dbReference type="GO" id="GO:0000981">
    <property type="term" value="F:DNA-binding transcription factor activity, RNA polymerase II-specific"/>
    <property type="evidence" value="ECO:0007669"/>
    <property type="project" value="InterPro"/>
</dbReference>
<keyword evidence="9" id="KW-0472">Membrane</keyword>
<dbReference type="PROSITE" id="PS50048">
    <property type="entry name" value="ZN2_CY6_FUNGAL_2"/>
    <property type="match status" value="1"/>
</dbReference>
<dbReference type="InterPro" id="IPR007219">
    <property type="entry name" value="XnlR_reg_dom"/>
</dbReference>
<dbReference type="OrthoDB" id="25921at2759"/>
<dbReference type="SMART" id="SM00066">
    <property type="entry name" value="GAL4"/>
    <property type="match status" value="1"/>
</dbReference>
<dbReference type="Pfam" id="PF04082">
    <property type="entry name" value="Fungal_trans"/>
    <property type="match status" value="1"/>
</dbReference>
<protein>
    <submittedName>
        <fullName evidence="11">Positive regulator of purine utilization</fullName>
    </submittedName>
</protein>
<dbReference type="GO" id="GO:0006351">
    <property type="term" value="P:DNA-templated transcription"/>
    <property type="evidence" value="ECO:0007669"/>
    <property type="project" value="InterPro"/>
</dbReference>
<dbReference type="InterPro" id="IPR001138">
    <property type="entry name" value="Zn2Cys6_DnaBD"/>
</dbReference>
<name>A0A194VP64_CYTMA</name>
<dbReference type="CDD" id="cd12148">
    <property type="entry name" value="fungal_TF_MHR"/>
    <property type="match status" value="1"/>
</dbReference>
<evidence type="ECO:0000256" key="1">
    <source>
        <dbReference type="ARBA" id="ARBA00004123"/>
    </source>
</evidence>
<evidence type="ECO:0000256" key="7">
    <source>
        <dbReference type="ARBA" id="ARBA00023242"/>
    </source>
</evidence>
<dbReference type="Gene3D" id="4.10.240.10">
    <property type="entry name" value="Zn(2)-C6 fungal-type DNA-binding domain"/>
    <property type="match status" value="1"/>
</dbReference>
<keyword evidence="9" id="KW-1133">Transmembrane helix</keyword>
<keyword evidence="9" id="KW-0812">Transmembrane</keyword>
<dbReference type="Pfam" id="PF00172">
    <property type="entry name" value="Zn_clus"/>
    <property type="match status" value="1"/>
</dbReference>
<evidence type="ECO:0000256" key="8">
    <source>
        <dbReference type="SAM" id="MobiDB-lite"/>
    </source>
</evidence>
<dbReference type="InterPro" id="IPR036864">
    <property type="entry name" value="Zn2-C6_fun-type_DNA-bd_sf"/>
</dbReference>
<dbReference type="CDD" id="cd00067">
    <property type="entry name" value="GAL4"/>
    <property type="match status" value="1"/>
</dbReference>
<sequence length="667" mass="73908">MDQAASVAVLDAETASSVMTSPSPSGAIEATRHPFQQSLPTCHRCRRLRRKCDTQLPSCRMCQKAGAECTFYDHALKQTLPRAYVQSLLTRVAHLEAVKNGNANLSSGPALSGSPAHLATEANGMPQTPSNPNRASSLSFDVVIPSRLTAGKSRYWGASSVFALTVEILHNAAARSLLSADDLVEDGDPVEDHGNNQGPYTRAIAHDTDIHELVQLYLVSMNTLYGFVDPTETSADLQAYLSLREQRALSPWSIQGEDVHRYFRITMMCAISCANEARYRPHRTAESLAYYAEAVGCVEEVTSVASAASLQALLLLIVFYLFYPRKGDIWKMLDYACRLAVELGYHTESQSGQAVATDPETESQSKLRRSTFWGLYAIERIVGQLFGRGSDLPETIITAKYPDSLLPGIGQTAMPSVDQPTLQSMSIAHHYRLVYLRSEIFRSMYLPASPPDLSLDWLKDRYMILHTWRQELAVSDELEGVATLTCDVGYDATMCFLFQPLLLRALSTTVPPAAGPCIVETEGNVRGIPSHGKPALIASDPFHSAINLIRTYEKVIRAPQRSVLSTYPMTFLSAHYIYLASSTLLAYALLRLEGRTKTLRRMSNTERLTEEDAEELDWGEFFDVSSSCLILLAWCGERWPGMLGMLGVYQGLFNRVSRELIRRGIVH</sequence>
<gene>
    <name evidence="11" type="ORF">VM1G_02556</name>
</gene>
<reference evidence="11" key="1">
    <citation type="submission" date="2014-12" db="EMBL/GenBank/DDBJ databases">
        <title>Genome Sequence of Valsa Canker Pathogens Uncovers a Specific Adaption of Colonization on Woody Bark.</title>
        <authorList>
            <person name="Yin Z."/>
            <person name="Liu H."/>
            <person name="Gao X."/>
            <person name="Li Z."/>
            <person name="Song N."/>
            <person name="Ke X."/>
            <person name="Dai Q."/>
            <person name="Wu Y."/>
            <person name="Sun Y."/>
            <person name="Xu J.-R."/>
            <person name="Kang Z.K."/>
            <person name="Wang L."/>
            <person name="Huang L."/>
        </authorList>
    </citation>
    <scope>NUCLEOTIDE SEQUENCE [LARGE SCALE GENOMIC DNA]</scope>
    <source>
        <strain evidence="11">03-8</strain>
    </source>
</reference>
<evidence type="ECO:0000256" key="9">
    <source>
        <dbReference type="SAM" id="Phobius"/>
    </source>
</evidence>
<evidence type="ECO:0000256" key="4">
    <source>
        <dbReference type="ARBA" id="ARBA00023015"/>
    </source>
</evidence>
<feature type="compositionally biased region" description="Polar residues" evidence="8">
    <location>
        <begin position="125"/>
        <end position="136"/>
    </location>
</feature>
<keyword evidence="5" id="KW-0238">DNA-binding</keyword>
<comment type="subcellular location">
    <subcellularLocation>
        <location evidence="1">Nucleus</location>
    </subcellularLocation>
</comment>
<feature type="domain" description="Zn(2)-C6 fungal-type" evidence="10">
    <location>
        <begin position="41"/>
        <end position="71"/>
    </location>
</feature>
<accession>A0A194VP64</accession>
<dbReference type="PROSITE" id="PS00463">
    <property type="entry name" value="ZN2_CY6_FUNGAL_1"/>
    <property type="match status" value="1"/>
</dbReference>
<keyword evidence="2" id="KW-0479">Metal-binding</keyword>
<evidence type="ECO:0000256" key="2">
    <source>
        <dbReference type="ARBA" id="ARBA00022723"/>
    </source>
</evidence>
<dbReference type="SUPFAM" id="SSF57701">
    <property type="entry name" value="Zn2/Cys6 DNA-binding domain"/>
    <property type="match status" value="1"/>
</dbReference>
<keyword evidence="12" id="KW-1185">Reference proteome</keyword>
<dbReference type="GO" id="GO:0005634">
    <property type="term" value="C:nucleus"/>
    <property type="evidence" value="ECO:0007669"/>
    <property type="project" value="UniProtKB-SubCell"/>
</dbReference>
<proteinExistence type="predicted"/>
<keyword evidence="4" id="KW-0805">Transcription regulation</keyword>
<evidence type="ECO:0000313" key="12">
    <source>
        <dbReference type="Proteomes" id="UP000078559"/>
    </source>
</evidence>
<keyword evidence="3" id="KW-0862">Zinc</keyword>
<evidence type="ECO:0000313" key="11">
    <source>
        <dbReference type="EMBL" id="KUI65959.1"/>
    </source>
</evidence>
<dbReference type="PANTHER" id="PTHR47782:SF2">
    <property type="entry name" value="TRANSCRIPTION FACTOR, PUTATIVE (AFU_ORTHOLOGUE AFUA_4G12570)-RELATED"/>
    <property type="match status" value="1"/>
</dbReference>
<dbReference type="EMBL" id="CM003099">
    <property type="protein sequence ID" value="KUI65959.1"/>
    <property type="molecule type" value="Genomic_DNA"/>
</dbReference>
<dbReference type="SMART" id="SM00906">
    <property type="entry name" value="Fungal_trans"/>
    <property type="match status" value="1"/>
</dbReference>
<keyword evidence="6" id="KW-0804">Transcription</keyword>
<evidence type="ECO:0000256" key="5">
    <source>
        <dbReference type="ARBA" id="ARBA00023125"/>
    </source>
</evidence>
<dbReference type="Proteomes" id="UP000078559">
    <property type="component" value="Chromosome 2"/>
</dbReference>